<keyword evidence="2 7" id="KW-0812">Transmembrane</keyword>
<comment type="catalytic activity">
    <reaction evidence="7">
        <text>a peptidoglycan chain = a peptidoglycan chain with N-acetyl-1,6-anhydromuramyl-[peptide] at the reducing end + a peptidoglycan chain with N-acetylglucosamine at the non-reducing end.</text>
        <dbReference type="EC" id="4.2.2.29"/>
    </reaction>
</comment>
<dbReference type="GO" id="GO:0005886">
    <property type="term" value="C:plasma membrane"/>
    <property type="evidence" value="ECO:0007669"/>
    <property type="project" value="UniProtKB-SubCell"/>
</dbReference>
<feature type="transmembrane region" description="Helical" evidence="7">
    <location>
        <begin position="65"/>
        <end position="83"/>
    </location>
</feature>
<evidence type="ECO:0000256" key="4">
    <source>
        <dbReference type="ARBA" id="ARBA00023136"/>
    </source>
</evidence>
<evidence type="ECO:0000256" key="2">
    <source>
        <dbReference type="ARBA" id="ARBA00022692"/>
    </source>
</evidence>
<comment type="function">
    <text evidence="7">Functions as a peptidoglycan terminase that cleaves nascent peptidoglycan strands endolytically to terminate their elongation.</text>
</comment>
<evidence type="ECO:0000256" key="7">
    <source>
        <dbReference type="HAMAP-Rule" id="MF_02065"/>
    </source>
</evidence>
<sequence length="413" mass="43541">MNDSGLTDSIFGDGDGRSPQARPEGSPPERVALPGGGPRPTRSSRRRTEPSRPPTSEAVKRRRGCAVMLVALVVVLAGIGLALRHLGDGLLPSFGTQKAAGGDYSGSGSGSIEVIVNSGDSGYAIGRTLEKAGVIKSADTFAAVAASNPDFAKIQPGTYKMRQQMSASSALSLMLEPGTKLAGGVTIPEGLWKNEIFAILAKKTGTPLADYKKVQPATLGLPSAAGGNMEGYLFPSTYDFPKGMSAQNQLKTMVAEGAKQRKALGIPDGDVKKVLTIASIVQAESGASTDEPRIAQVVVNRMKPNPETNGFLQMDSTIHYAEQKRGTLQVTTQETKFPSIYNTYLHPGLPPGPINNPGVSAMKAALKPTPGPWLYFVTVNPQTGETLFATNLADQQKNTAKYTAWCQSHPGKC</sequence>
<keyword evidence="1 7" id="KW-1003">Cell membrane</keyword>
<keyword evidence="5 7" id="KW-0456">Lyase</keyword>
<dbReference type="RefSeq" id="WP_166193746.1">
    <property type="nucleotide sequence ID" value="NZ_JAAOIV010000002.1"/>
</dbReference>
<evidence type="ECO:0000313" key="9">
    <source>
        <dbReference type="EMBL" id="NHN55029.1"/>
    </source>
</evidence>
<evidence type="ECO:0000256" key="8">
    <source>
        <dbReference type="SAM" id="MobiDB-lite"/>
    </source>
</evidence>
<dbReference type="Gene3D" id="3.30.1490.480">
    <property type="entry name" value="Endolytic murein transglycosylase"/>
    <property type="match status" value="1"/>
</dbReference>
<accession>A0A967AZ22</accession>
<dbReference type="GO" id="GO:0071555">
    <property type="term" value="P:cell wall organization"/>
    <property type="evidence" value="ECO:0007669"/>
    <property type="project" value="UniProtKB-KW"/>
</dbReference>
<dbReference type="PANTHER" id="PTHR30518:SF2">
    <property type="entry name" value="ENDOLYTIC MUREIN TRANSGLYCOSYLASE"/>
    <property type="match status" value="1"/>
</dbReference>
<evidence type="ECO:0000256" key="3">
    <source>
        <dbReference type="ARBA" id="ARBA00022989"/>
    </source>
</evidence>
<comment type="caution">
    <text evidence="9">The sequence shown here is derived from an EMBL/GenBank/DDBJ whole genome shotgun (WGS) entry which is preliminary data.</text>
</comment>
<keyword evidence="6 7" id="KW-0961">Cell wall biogenesis/degradation</keyword>
<keyword evidence="4 7" id="KW-0472">Membrane</keyword>
<dbReference type="NCBIfam" id="TIGR00247">
    <property type="entry name" value="endolytic transglycosylase MltG"/>
    <property type="match status" value="1"/>
</dbReference>
<dbReference type="HAMAP" id="MF_02065">
    <property type="entry name" value="MltG"/>
    <property type="match status" value="1"/>
</dbReference>
<feature type="region of interest" description="Disordered" evidence="8">
    <location>
        <begin position="1"/>
        <end position="60"/>
    </location>
</feature>
<reference evidence="9" key="1">
    <citation type="submission" date="2020-03" db="EMBL/GenBank/DDBJ databases">
        <title>Draft sequencing of Calidifontibacter sp. DB0510.</title>
        <authorList>
            <person name="Kim D.-U."/>
        </authorList>
    </citation>
    <scope>NUCLEOTIDE SEQUENCE</scope>
    <source>
        <strain evidence="9">DB0510</strain>
    </source>
</reference>
<organism evidence="9 10">
    <name type="scientific">Metallococcus carri</name>
    <dbReference type="NCBI Taxonomy" id="1656884"/>
    <lineage>
        <taxon>Bacteria</taxon>
        <taxon>Bacillati</taxon>
        <taxon>Actinomycetota</taxon>
        <taxon>Actinomycetes</taxon>
        <taxon>Micrococcales</taxon>
        <taxon>Dermacoccaceae</taxon>
        <taxon>Metallococcus</taxon>
    </lineage>
</organism>
<dbReference type="AlphaFoldDB" id="A0A967AZ22"/>
<gene>
    <name evidence="7 9" type="primary">mltG</name>
    <name evidence="9" type="ORF">G9U51_04410</name>
</gene>
<keyword evidence="3 7" id="KW-1133">Transmembrane helix</keyword>
<dbReference type="GO" id="GO:0009252">
    <property type="term" value="P:peptidoglycan biosynthetic process"/>
    <property type="evidence" value="ECO:0007669"/>
    <property type="project" value="UniProtKB-UniRule"/>
</dbReference>
<dbReference type="EC" id="4.2.2.29" evidence="7"/>
<evidence type="ECO:0000256" key="1">
    <source>
        <dbReference type="ARBA" id="ARBA00022475"/>
    </source>
</evidence>
<dbReference type="Proteomes" id="UP000744769">
    <property type="component" value="Unassembled WGS sequence"/>
</dbReference>
<comment type="similarity">
    <text evidence="7">Belongs to the transglycosylase MltG family.</text>
</comment>
<name>A0A967AZ22_9MICO</name>
<evidence type="ECO:0000313" key="10">
    <source>
        <dbReference type="Proteomes" id="UP000744769"/>
    </source>
</evidence>
<comment type="subcellular location">
    <subcellularLocation>
        <location evidence="7">Cell membrane</location>
        <topology evidence="7">Single-pass membrane protein</topology>
    </subcellularLocation>
</comment>
<evidence type="ECO:0000256" key="6">
    <source>
        <dbReference type="ARBA" id="ARBA00023316"/>
    </source>
</evidence>
<dbReference type="GO" id="GO:0008932">
    <property type="term" value="F:lytic endotransglycosylase activity"/>
    <property type="evidence" value="ECO:0007669"/>
    <property type="project" value="UniProtKB-UniRule"/>
</dbReference>
<feature type="site" description="Important for catalytic activity" evidence="7">
    <location>
        <position position="284"/>
    </location>
</feature>
<dbReference type="InterPro" id="IPR003770">
    <property type="entry name" value="MLTG-like"/>
</dbReference>
<protein>
    <recommendedName>
        <fullName evidence="7">Endolytic murein transglycosylase</fullName>
        <ecNumber evidence="7">4.2.2.29</ecNumber>
    </recommendedName>
    <alternativeName>
        <fullName evidence="7">Peptidoglycan lytic transglycosylase</fullName>
    </alternativeName>
    <alternativeName>
        <fullName evidence="7">Peptidoglycan polymerization terminase</fullName>
    </alternativeName>
</protein>
<proteinExistence type="inferred from homology"/>
<keyword evidence="10" id="KW-1185">Reference proteome</keyword>
<dbReference type="Pfam" id="PF02618">
    <property type="entry name" value="YceG"/>
    <property type="match status" value="1"/>
</dbReference>
<dbReference type="EMBL" id="JAAOIV010000002">
    <property type="protein sequence ID" value="NHN55029.1"/>
    <property type="molecule type" value="Genomic_DNA"/>
</dbReference>
<evidence type="ECO:0000256" key="5">
    <source>
        <dbReference type="ARBA" id="ARBA00023239"/>
    </source>
</evidence>
<dbReference type="PANTHER" id="PTHR30518">
    <property type="entry name" value="ENDOLYTIC MUREIN TRANSGLYCOSYLASE"/>
    <property type="match status" value="1"/>
</dbReference>